<dbReference type="PANTHER" id="PTHR47197:SF3">
    <property type="entry name" value="DIHYDRO-HEME D1 DEHYDROGENASE"/>
    <property type="match status" value="1"/>
</dbReference>
<feature type="chain" id="PRO_5047457459" evidence="1">
    <location>
        <begin position="22"/>
        <end position="325"/>
    </location>
</feature>
<reference evidence="2 3" key="1">
    <citation type="submission" date="2024-05" db="EMBL/GenBank/DDBJ databases">
        <title>Sphingomonas sp. HF-S3 16S ribosomal RNA gene Genome sequencing and assembly.</title>
        <authorList>
            <person name="Lee H."/>
        </authorList>
    </citation>
    <scope>NUCLEOTIDE SEQUENCE [LARGE SCALE GENOMIC DNA]</scope>
    <source>
        <strain evidence="2 3">HF-S3</strain>
    </source>
</reference>
<dbReference type="Proteomes" id="UP001427805">
    <property type="component" value="Unassembled WGS sequence"/>
</dbReference>
<dbReference type="InterPro" id="IPR015943">
    <property type="entry name" value="WD40/YVTN_repeat-like_dom_sf"/>
</dbReference>
<dbReference type="RefSeq" id="WP_346248833.1">
    <property type="nucleotide sequence ID" value="NZ_JBDIZK010000017.1"/>
</dbReference>
<dbReference type="Gene3D" id="2.130.10.10">
    <property type="entry name" value="YVTN repeat-like/Quinoprotein amine dehydrogenase"/>
    <property type="match status" value="2"/>
</dbReference>
<dbReference type="InterPro" id="IPR051200">
    <property type="entry name" value="Host-pathogen_enzymatic-act"/>
</dbReference>
<sequence length="325" mass="33704">MRVWFPVLVAAMAATLTPAAAQPTGTLLVGNKGENTLSLIDLADGKELARLPTGPMPHEIAVSPDGSQAAVVAYGGSTIDVFDLAGRTKLRSIELNPNQRPHGLLWLSDGRIVATAEGSRSVVIVQPSGEIRAIATDAEGSHMIVVAPDLRHAYVANIGSGTVSVLDLTAGRKLRDIAVGGKPEGLALAQGGKDLWVGDLSAPRVQAFDTATGAKLAELAVDPVAIRVLASPDGRWIATSNIASGTVSLIDPVTRRLVRSFPVSGSKDAGQVTLLFSGDGTHLYAAETGRDQVAEIDLARFAVTRRLAAGKNGDGLAIAPAKRRP</sequence>
<feature type="signal peptide" evidence="1">
    <location>
        <begin position="1"/>
        <end position="21"/>
    </location>
</feature>
<evidence type="ECO:0000313" key="2">
    <source>
        <dbReference type="EMBL" id="MEN3749782.1"/>
    </source>
</evidence>
<protein>
    <submittedName>
        <fullName evidence="2">YncE family protein</fullName>
    </submittedName>
</protein>
<organism evidence="2 3">
    <name type="scientific">Sphingomonas rustica</name>
    <dbReference type="NCBI Taxonomy" id="3103142"/>
    <lineage>
        <taxon>Bacteria</taxon>
        <taxon>Pseudomonadati</taxon>
        <taxon>Pseudomonadota</taxon>
        <taxon>Alphaproteobacteria</taxon>
        <taxon>Sphingomonadales</taxon>
        <taxon>Sphingomonadaceae</taxon>
        <taxon>Sphingomonas</taxon>
    </lineage>
</organism>
<dbReference type="InterPro" id="IPR011045">
    <property type="entry name" value="N2O_reductase_N"/>
</dbReference>
<dbReference type="SUPFAM" id="SSF50974">
    <property type="entry name" value="Nitrous oxide reductase, N-terminal domain"/>
    <property type="match status" value="1"/>
</dbReference>
<dbReference type="PANTHER" id="PTHR47197">
    <property type="entry name" value="PROTEIN NIRF"/>
    <property type="match status" value="1"/>
</dbReference>
<proteinExistence type="predicted"/>
<dbReference type="EMBL" id="JBDIZK010000017">
    <property type="protein sequence ID" value="MEN3749782.1"/>
    <property type="molecule type" value="Genomic_DNA"/>
</dbReference>
<name>A0ABV0BEV3_9SPHN</name>
<evidence type="ECO:0000313" key="3">
    <source>
        <dbReference type="Proteomes" id="UP001427805"/>
    </source>
</evidence>
<evidence type="ECO:0000256" key="1">
    <source>
        <dbReference type="SAM" id="SignalP"/>
    </source>
</evidence>
<keyword evidence="1" id="KW-0732">Signal</keyword>
<comment type="caution">
    <text evidence="2">The sequence shown here is derived from an EMBL/GenBank/DDBJ whole genome shotgun (WGS) entry which is preliminary data.</text>
</comment>
<gene>
    <name evidence="2" type="ORF">TPR58_21600</name>
</gene>
<accession>A0ABV0BEV3</accession>
<keyword evidence="3" id="KW-1185">Reference proteome</keyword>